<sequence>MDSIFMHNLRHRLCLSLLASTIALGLSCSVLAKPQSVAKVVSTKLPTKSPISNDISRPPVDAVLANVRLKPANTKVGRTNPVKANRPVSNTRSLQGISHLTDNTDRNTTSVSPVDRLIK</sequence>
<proteinExistence type="predicted"/>
<gene>
    <name evidence="3" type="ORF">C7B77_27470</name>
</gene>
<protein>
    <submittedName>
        <fullName evidence="3">Uncharacterized protein</fullName>
    </submittedName>
</protein>
<name>A0A2T1F8Y0_9CYAN</name>
<keyword evidence="2" id="KW-0732">Signal</keyword>
<organism evidence="3 4">
    <name type="scientific">Chamaesiphon polymorphus CCALA 037</name>
    <dbReference type="NCBI Taxonomy" id="2107692"/>
    <lineage>
        <taxon>Bacteria</taxon>
        <taxon>Bacillati</taxon>
        <taxon>Cyanobacteriota</taxon>
        <taxon>Cyanophyceae</taxon>
        <taxon>Gomontiellales</taxon>
        <taxon>Chamaesiphonaceae</taxon>
        <taxon>Chamaesiphon</taxon>
    </lineage>
</organism>
<evidence type="ECO:0000313" key="4">
    <source>
        <dbReference type="Proteomes" id="UP000238937"/>
    </source>
</evidence>
<comment type="caution">
    <text evidence="3">The sequence shown here is derived from an EMBL/GenBank/DDBJ whole genome shotgun (WGS) entry which is preliminary data.</text>
</comment>
<feature type="compositionally biased region" description="Polar residues" evidence="1">
    <location>
        <begin position="87"/>
        <end position="112"/>
    </location>
</feature>
<dbReference type="EMBL" id="PVWO01000632">
    <property type="protein sequence ID" value="PSB41368.1"/>
    <property type="molecule type" value="Genomic_DNA"/>
</dbReference>
<keyword evidence="4" id="KW-1185">Reference proteome</keyword>
<evidence type="ECO:0000313" key="3">
    <source>
        <dbReference type="EMBL" id="PSB41368.1"/>
    </source>
</evidence>
<accession>A0A2T1F8Y0</accession>
<feature type="signal peptide" evidence="2">
    <location>
        <begin position="1"/>
        <end position="32"/>
    </location>
</feature>
<feature type="chain" id="PRO_5015584916" evidence="2">
    <location>
        <begin position="33"/>
        <end position="119"/>
    </location>
</feature>
<dbReference type="AlphaFoldDB" id="A0A2T1F8Y0"/>
<reference evidence="3 4" key="1">
    <citation type="submission" date="2018-03" db="EMBL/GenBank/DDBJ databases">
        <title>The ancient ancestry and fast evolution of plastids.</title>
        <authorList>
            <person name="Moore K.R."/>
            <person name="Magnabosco C."/>
            <person name="Momper L."/>
            <person name="Gold D.A."/>
            <person name="Bosak T."/>
            <person name="Fournier G.P."/>
        </authorList>
    </citation>
    <scope>NUCLEOTIDE SEQUENCE [LARGE SCALE GENOMIC DNA]</scope>
    <source>
        <strain evidence="3 4">CCALA 037</strain>
    </source>
</reference>
<evidence type="ECO:0000256" key="2">
    <source>
        <dbReference type="SAM" id="SignalP"/>
    </source>
</evidence>
<dbReference type="Proteomes" id="UP000238937">
    <property type="component" value="Unassembled WGS sequence"/>
</dbReference>
<evidence type="ECO:0000256" key="1">
    <source>
        <dbReference type="SAM" id="MobiDB-lite"/>
    </source>
</evidence>
<feature type="region of interest" description="Disordered" evidence="1">
    <location>
        <begin position="74"/>
        <end position="119"/>
    </location>
</feature>